<protein>
    <submittedName>
        <fullName evidence="3">NADPH:quinone reductase-like Zn-dependent oxidoreductase</fullName>
    </submittedName>
</protein>
<dbReference type="Pfam" id="PF13602">
    <property type="entry name" value="ADH_zinc_N_2"/>
    <property type="match status" value="1"/>
</dbReference>
<gene>
    <name evidence="3" type="ORF">BJ984_001822</name>
</gene>
<dbReference type="InterPro" id="IPR036291">
    <property type="entry name" value="NAD(P)-bd_dom_sf"/>
</dbReference>
<dbReference type="Gene3D" id="3.90.180.10">
    <property type="entry name" value="Medium-chain alcohol dehydrogenases, catalytic domain"/>
    <property type="match status" value="1"/>
</dbReference>
<dbReference type="SMART" id="SM00829">
    <property type="entry name" value="PKS_ER"/>
    <property type="match status" value="1"/>
</dbReference>
<feature type="domain" description="Enoyl reductase (ER)" evidence="2">
    <location>
        <begin position="11"/>
        <end position="303"/>
    </location>
</feature>
<dbReference type="PANTHER" id="PTHR44013">
    <property type="entry name" value="ZINC-TYPE ALCOHOL DEHYDROGENASE-LIKE PROTEIN C16A3.02C"/>
    <property type="match status" value="1"/>
</dbReference>
<comment type="caution">
    <text evidence="3">The sequence shown here is derived from an EMBL/GenBank/DDBJ whole genome shotgun (WGS) entry which is preliminary data.</text>
</comment>
<dbReference type="Pfam" id="PF08240">
    <property type="entry name" value="ADH_N"/>
    <property type="match status" value="1"/>
</dbReference>
<dbReference type="RefSeq" id="WP_179547758.1">
    <property type="nucleotide sequence ID" value="NZ_BSEW01000001.1"/>
</dbReference>
<dbReference type="AlphaFoldDB" id="A0A852SPF0"/>
<dbReference type="PANTHER" id="PTHR44013:SF1">
    <property type="entry name" value="ZINC-TYPE ALCOHOL DEHYDROGENASE-LIKE PROTEIN C16A3.02C"/>
    <property type="match status" value="1"/>
</dbReference>
<evidence type="ECO:0000259" key="2">
    <source>
        <dbReference type="SMART" id="SM00829"/>
    </source>
</evidence>
<dbReference type="CDD" id="cd05289">
    <property type="entry name" value="MDR_like_2"/>
    <property type="match status" value="1"/>
</dbReference>
<dbReference type="InterPro" id="IPR013154">
    <property type="entry name" value="ADH-like_N"/>
</dbReference>
<reference evidence="3 4" key="1">
    <citation type="submission" date="2020-07" db="EMBL/GenBank/DDBJ databases">
        <title>Sequencing the genomes of 1000 actinobacteria strains.</title>
        <authorList>
            <person name="Klenk H.-P."/>
        </authorList>
    </citation>
    <scope>NUCLEOTIDE SEQUENCE [LARGE SCALE GENOMIC DNA]</scope>
    <source>
        <strain evidence="3 4">DSM 26474</strain>
    </source>
</reference>
<name>A0A852SPF0_9MICO</name>
<dbReference type="SUPFAM" id="SSF51735">
    <property type="entry name" value="NAD(P)-binding Rossmann-fold domains"/>
    <property type="match status" value="1"/>
</dbReference>
<dbReference type="EMBL" id="JACCBM010000001">
    <property type="protein sequence ID" value="NYD70664.1"/>
    <property type="molecule type" value="Genomic_DNA"/>
</dbReference>
<feature type="region of interest" description="Disordered" evidence="1">
    <location>
        <begin position="60"/>
        <end position="79"/>
    </location>
</feature>
<organism evidence="3 4">
    <name type="scientific">Herbiconiux flava</name>
    <dbReference type="NCBI Taxonomy" id="881268"/>
    <lineage>
        <taxon>Bacteria</taxon>
        <taxon>Bacillati</taxon>
        <taxon>Actinomycetota</taxon>
        <taxon>Actinomycetes</taxon>
        <taxon>Micrococcales</taxon>
        <taxon>Microbacteriaceae</taxon>
        <taxon>Herbiconiux</taxon>
    </lineage>
</organism>
<dbReference type="Gene3D" id="3.40.50.720">
    <property type="entry name" value="NAD(P)-binding Rossmann-like Domain"/>
    <property type="match status" value="1"/>
</dbReference>
<sequence length="306" mass="31289">MASAVRFQTFGGTEVLEVVDVDRPEPGPGEVRVEIVASSINPGEAAIREGRLEDVFPTTLPSGEGSDLAGRVQSTGPGVTGIEAGDEVIGFSDRRGAHATHAVVPAENLVPKPAGVTWEEAATLYVAGTTAVAAVRAVGIASGETLVVAGATGGVGLFAVQLARLAGARVIGLARRDDHPLLEDLGVEPVEYGAAALERLRELAPDGVDAFIDTAGHGSVDLALALGVAPERIDTVADPAASARGVKTEGNAQGGGAATLARLAELVAEGALRVVIDTIYPLQRVAEAYDHLATRHVVGKIVLRME</sequence>
<keyword evidence="4" id="KW-1185">Reference proteome</keyword>
<dbReference type="InterPro" id="IPR011032">
    <property type="entry name" value="GroES-like_sf"/>
</dbReference>
<evidence type="ECO:0000313" key="4">
    <source>
        <dbReference type="Proteomes" id="UP000549913"/>
    </source>
</evidence>
<dbReference type="GO" id="GO:0016491">
    <property type="term" value="F:oxidoreductase activity"/>
    <property type="evidence" value="ECO:0007669"/>
    <property type="project" value="InterPro"/>
</dbReference>
<evidence type="ECO:0000256" key="1">
    <source>
        <dbReference type="SAM" id="MobiDB-lite"/>
    </source>
</evidence>
<dbReference type="SUPFAM" id="SSF50129">
    <property type="entry name" value="GroES-like"/>
    <property type="match status" value="1"/>
</dbReference>
<accession>A0A852SPF0</accession>
<proteinExistence type="predicted"/>
<dbReference type="Proteomes" id="UP000549913">
    <property type="component" value="Unassembled WGS sequence"/>
</dbReference>
<dbReference type="InterPro" id="IPR020843">
    <property type="entry name" value="ER"/>
</dbReference>
<evidence type="ECO:0000313" key="3">
    <source>
        <dbReference type="EMBL" id="NYD70664.1"/>
    </source>
</evidence>
<dbReference type="InterPro" id="IPR052733">
    <property type="entry name" value="Chloroplast_QOR"/>
</dbReference>